<dbReference type="AlphaFoldDB" id="A0A8J5TDP6"/>
<dbReference type="OrthoDB" id="566013at2759"/>
<dbReference type="EMBL" id="JAAALK010000283">
    <property type="protein sequence ID" value="KAG8073041.1"/>
    <property type="molecule type" value="Genomic_DNA"/>
</dbReference>
<reference evidence="1" key="2">
    <citation type="submission" date="2021-02" db="EMBL/GenBank/DDBJ databases">
        <authorList>
            <person name="Kimball J.A."/>
            <person name="Haas M.W."/>
            <person name="Macchietto M."/>
            <person name="Kono T."/>
            <person name="Duquette J."/>
            <person name="Shao M."/>
        </authorList>
    </citation>
    <scope>NUCLEOTIDE SEQUENCE</scope>
    <source>
        <tissue evidence="1">Fresh leaf tissue</tissue>
    </source>
</reference>
<gene>
    <name evidence="1" type="ORF">GUJ93_ZPchr0006g44288</name>
</gene>
<protein>
    <submittedName>
        <fullName evidence="1">Uncharacterized protein</fullName>
    </submittedName>
</protein>
<sequence>MYSFLYQAFNSSNCTSSFISLMSVKCHEKFKNCTRKVKKAGKPVGQPEVGTIGLKEAKKKSLLYNLQHIVSKHFVVCTTDLACNGITSYRVLI</sequence>
<comment type="caution">
    <text evidence="1">The sequence shown here is derived from an EMBL/GenBank/DDBJ whole genome shotgun (WGS) entry which is preliminary data.</text>
</comment>
<name>A0A8J5TDP6_ZIZPA</name>
<evidence type="ECO:0000313" key="1">
    <source>
        <dbReference type="EMBL" id="KAG8073041.1"/>
    </source>
</evidence>
<proteinExistence type="predicted"/>
<accession>A0A8J5TDP6</accession>
<dbReference type="Proteomes" id="UP000729402">
    <property type="component" value="Unassembled WGS sequence"/>
</dbReference>
<evidence type="ECO:0000313" key="2">
    <source>
        <dbReference type="Proteomes" id="UP000729402"/>
    </source>
</evidence>
<reference evidence="1" key="1">
    <citation type="journal article" date="2021" name="bioRxiv">
        <title>Whole Genome Assembly and Annotation of Northern Wild Rice, Zizania palustris L., Supports a Whole Genome Duplication in the Zizania Genus.</title>
        <authorList>
            <person name="Haas M."/>
            <person name="Kono T."/>
            <person name="Macchietto M."/>
            <person name="Millas R."/>
            <person name="McGilp L."/>
            <person name="Shao M."/>
            <person name="Duquette J."/>
            <person name="Hirsch C.N."/>
            <person name="Kimball J."/>
        </authorList>
    </citation>
    <scope>NUCLEOTIDE SEQUENCE</scope>
    <source>
        <tissue evidence="1">Fresh leaf tissue</tissue>
    </source>
</reference>
<organism evidence="1 2">
    <name type="scientific">Zizania palustris</name>
    <name type="common">Northern wild rice</name>
    <dbReference type="NCBI Taxonomy" id="103762"/>
    <lineage>
        <taxon>Eukaryota</taxon>
        <taxon>Viridiplantae</taxon>
        <taxon>Streptophyta</taxon>
        <taxon>Embryophyta</taxon>
        <taxon>Tracheophyta</taxon>
        <taxon>Spermatophyta</taxon>
        <taxon>Magnoliopsida</taxon>
        <taxon>Liliopsida</taxon>
        <taxon>Poales</taxon>
        <taxon>Poaceae</taxon>
        <taxon>BOP clade</taxon>
        <taxon>Oryzoideae</taxon>
        <taxon>Oryzeae</taxon>
        <taxon>Zizaniinae</taxon>
        <taxon>Zizania</taxon>
    </lineage>
</organism>
<keyword evidence="2" id="KW-1185">Reference proteome</keyword>